<sequence length="140" mass="16027">MRRKKFFDRKALSDASHHESCKKKVSREDDVASQASAPMYISGSAEPEVVDRSRSAGWRPSIMGVGNRFVSAAVIMQINTAGNLFKYRNKRSSRRRRRSRSCNLRFGAPGMCRCSLLLGVSEPFCPFYIAPSRRCRRWKF</sequence>
<evidence type="ECO:0000313" key="3">
    <source>
        <dbReference type="Proteomes" id="UP000838756"/>
    </source>
</evidence>
<protein>
    <submittedName>
        <fullName evidence="2">Jg27241 protein</fullName>
    </submittedName>
</protein>
<name>A0A8S4RSL8_9NEOP</name>
<feature type="compositionally biased region" description="Basic and acidic residues" evidence="1">
    <location>
        <begin position="8"/>
        <end position="19"/>
    </location>
</feature>
<reference evidence="2" key="1">
    <citation type="submission" date="2022-03" db="EMBL/GenBank/DDBJ databases">
        <authorList>
            <person name="Lindestad O."/>
        </authorList>
    </citation>
    <scope>NUCLEOTIDE SEQUENCE</scope>
</reference>
<proteinExistence type="predicted"/>
<feature type="region of interest" description="Disordered" evidence="1">
    <location>
        <begin position="1"/>
        <end position="34"/>
    </location>
</feature>
<dbReference type="AlphaFoldDB" id="A0A8S4RSL8"/>
<accession>A0A8S4RSL8</accession>
<evidence type="ECO:0000256" key="1">
    <source>
        <dbReference type="SAM" id="MobiDB-lite"/>
    </source>
</evidence>
<dbReference type="EMBL" id="CAKXAJ010025555">
    <property type="protein sequence ID" value="CAH2240845.1"/>
    <property type="molecule type" value="Genomic_DNA"/>
</dbReference>
<comment type="caution">
    <text evidence="2">The sequence shown here is derived from an EMBL/GenBank/DDBJ whole genome shotgun (WGS) entry which is preliminary data.</text>
</comment>
<organism evidence="2 3">
    <name type="scientific">Pararge aegeria aegeria</name>
    <dbReference type="NCBI Taxonomy" id="348720"/>
    <lineage>
        <taxon>Eukaryota</taxon>
        <taxon>Metazoa</taxon>
        <taxon>Ecdysozoa</taxon>
        <taxon>Arthropoda</taxon>
        <taxon>Hexapoda</taxon>
        <taxon>Insecta</taxon>
        <taxon>Pterygota</taxon>
        <taxon>Neoptera</taxon>
        <taxon>Endopterygota</taxon>
        <taxon>Lepidoptera</taxon>
        <taxon>Glossata</taxon>
        <taxon>Ditrysia</taxon>
        <taxon>Papilionoidea</taxon>
        <taxon>Nymphalidae</taxon>
        <taxon>Satyrinae</taxon>
        <taxon>Satyrini</taxon>
        <taxon>Parargina</taxon>
        <taxon>Pararge</taxon>
    </lineage>
</organism>
<dbReference type="Proteomes" id="UP000838756">
    <property type="component" value="Unassembled WGS sequence"/>
</dbReference>
<keyword evidence="3" id="KW-1185">Reference proteome</keyword>
<evidence type="ECO:0000313" key="2">
    <source>
        <dbReference type="EMBL" id="CAH2240845.1"/>
    </source>
</evidence>
<gene>
    <name evidence="2" type="primary">jg27241</name>
    <name evidence="2" type="ORF">PAEG_LOCUS17330</name>
</gene>
<dbReference type="OrthoDB" id="7487499at2759"/>